<evidence type="ECO:0000256" key="1">
    <source>
        <dbReference type="ARBA" id="ARBA00004123"/>
    </source>
</evidence>
<dbReference type="InterPro" id="IPR001680">
    <property type="entry name" value="WD40_rpt"/>
</dbReference>
<keyword evidence="5" id="KW-0539">Nucleus</keyword>
<keyword evidence="3" id="KW-0819">tRNA processing</keyword>
<dbReference type="InterPro" id="IPR028884">
    <property type="entry name" value="Trm82"/>
</dbReference>
<keyword evidence="9" id="KW-1185">Reference proteome</keyword>
<keyword evidence="4" id="KW-0677">Repeat</keyword>
<evidence type="ECO:0000256" key="6">
    <source>
        <dbReference type="ARBA" id="ARBA00093337"/>
    </source>
</evidence>
<dbReference type="GO" id="GO:0005829">
    <property type="term" value="C:cytosol"/>
    <property type="evidence" value="ECO:0007669"/>
    <property type="project" value="TreeGrafter"/>
</dbReference>
<dbReference type="GO" id="GO:0043527">
    <property type="term" value="C:tRNA methyltransferase complex"/>
    <property type="evidence" value="ECO:0007669"/>
    <property type="project" value="TreeGrafter"/>
</dbReference>
<dbReference type="GO" id="GO:0005634">
    <property type="term" value="C:nucleus"/>
    <property type="evidence" value="ECO:0007669"/>
    <property type="project" value="UniProtKB-SubCell"/>
</dbReference>
<feature type="region of interest" description="Disordered" evidence="8">
    <location>
        <begin position="374"/>
        <end position="399"/>
    </location>
</feature>
<dbReference type="InterPro" id="IPR015943">
    <property type="entry name" value="WD40/YVTN_repeat-like_dom_sf"/>
</dbReference>
<dbReference type="GO" id="GO:0036265">
    <property type="term" value="P:RNA (guanine-N7)-methylation"/>
    <property type="evidence" value="ECO:0007669"/>
    <property type="project" value="InterPro"/>
</dbReference>
<protein>
    <submittedName>
        <fullName evidence="10">WD repeat-containing protein 4 homolog</fullName>
    </submittedName>
</protein>
<sequence length="399" mass="43909">MVVTIHLVEVDGQFFEVLCANSSVFVLKSSINNSLAELALRIDVSDLRSEGTQKQKKQPEIKLTILSSDVSANKKLLALATTAKRLALFDLSLLLKSAGNGIVSCDEAKWQTIQKTPTAIHFSASGEALLVSTRSGSVMEYRITGSDFSSAGIELVSHFSMVLDHCLSPGKPKFLLSADRDEKVRVSHYPNTQIIECFCLGHSSFVNSVCCLDDQIAISGGGDGILRVWKFKLGKCLCESSKLGDSPIRKVRPFHENGIIALSEGASKIFHFVFNPRGPSVELSRTFFADDQLFDFAVDEQCQRIFAVGRKGLFHCAFGVEVEAVVVRVQMESMPLGGDALLLLTELADRTDLFPLGELFKTVGFGNLEMYQRRKEGREEERKKRRKTGTNASSDSHCS</sequence>
<proteinExistence type="predicted"/>
<evidence type="ECO:0000313" key="10">
    <source>
        <dbReference type="WBParaSite" id="Gr19_v10_g4257.t1"/>
    </source>
</evidence>
<dbReference type="InterPro" id="IPR036322">
    <property type="entry name" value="WD40_repeat_dom_sf"/>
</dbReference>
<organism evidence="9 10">
    <name type="scientific">Globodera rostochiensis</name>
    <name type="common">Golden nematode worm</name>
    <name type="synonym">Heterodera rostochiensis</name>
    <dbReference type="NCBI Taxonomy" id="31243"/>
    <lineage>
        <taxon>Eukaryota</taxon>
        <taxon>Metazoa</taxon>
        <taxon>Ecdysozoa</taxon>
        <taxon>Nematoda</taxon>
        <taxon>Chromadorea</taxon>
        <taxon>Rhabditida</taxon>
        <taxon>Tylenchina</taxon>
        <taxon>Tylenchomorpha</taxon>
        <taxon>Tylenchoidea</taxon>
        <taxon>Heteroderidae</taxon>
        <taxon>Heteroderinae</taxon>
        <taxon>Globodera</taxon>
    </lineage>
</organism>
<feature type="compositionally biased region" description="Polar residues" evidence="8">
    <location>
        <begin position="389"/>
        <end position="399"/>
    </location>
</feature>
<dbReference type="Proteomes" id="UP000887572">
    <property type="component" value="Unplaced"/>
</dbReference>
<name>A0A914HVV8_GLORO</name>
<evidence type="ECO:0000256" key="2">
    <source>
        <dbReference type="ARBA" id="ARBA00022574"/>
    </source>
</evidence>
<keyword evidence="2" id="KW-0853">WD repeat</keyword>
<dbReference type="AlphaFoldDB" id="A0A914HVV8"/>
<evidence type="ECO:0000256" key="5">
    <source>
        <dbReference type="ARBA" id="ARBA00023242"/>
    </source>
</evidence>
<dbReference type="SUPFAM" id="SSF50978">
    <property type="entry name" value="WD40 repeat-like"/>
    <property type="match status" value="1"/>
</dbReference>
<dbReference type="SMART" id="SM00320">
    <property type="entry name" value="WD40"/>
    <property type="match status" value="2"/>
</dbReference>
<comment type="subcellular location">
    <subcellularLocation>
        <location evidence="1">Nucleus</location>
    </subcellularLocation>
</comment>
<dbReference type="WBParaSite" id="Gr19_v10_g4257.t1">
    <property type="protein sequence ID" value="Gr19_v10_g4257.t1"/>
    <property type="gene ID" value="Gr19_v10_g4257"/>
</dbReference>
<evidence type="ECO:0000256" key="7">
    <source>
        <dbReference type="ARBA" id="ARBA00093542"/>
    </source>
</evidence>
<accession>A0A914HVV8</accession>
<dbReference type="Gene3D" id="2.130.10.10">
    <property type="entry name" value="YVTN repeat-like/Quinoprotein amine dehydrogenase"/>
    <property type="match status" value="1"/>
</dbReference>
<evidence type="ECO:0000313" key="9">
    <source>
        <dbReference type="Proteomes" id="UP000887572"/>
    </source>
</evidence>
<comment type="subunit">
    <text evidence="7">Forms a heterodimer with the catalytic subunit Mettl1. Interacts with mei-P26 and weakly interacts with bgcn; required for the function or formation of the mei-P26-bgcn-bam-sxl complex. Interacts with nanos; may be involved in mei-P26-dependent derepression of the BMP signaling pathway. Interacts with Myc; the interaction may be mediated by mei-P26 and may be involved in the regulation of ribosome biogenesis.</text>
</comment>
<reference evidence="10" key="1">
    <citation type="submission" date="2022-11" db="UniProtKB">
        <authorList>
            <consortium name="WormBaseParasite"/>
        </authorList>
    </citation>
    <scope>IDENTIFICATION</scope>
</reference>
<comment type="function">
    <text evidence="6">Required for the Mettl1-dependent formation of N(7)-methylguanine at position 46 (m7G46) in tRNA. In the Mettl1-wuho methyltransferase complex, it is required to stabilize and induce conformational changes of the catalytic subunit. Required for binding of nanos mRNA and repression of translation by the mei-P26-bgcn-bam-sxl complex. May cooperate with mei-P26 and nanos to derepress the BMP signaling pathway. May cooperate with mei-P26 to suppress expression of a subset of microRNAs. May cooperate with mei-P26 to regulate bam expression levels in germline cells during gametogenesis. Required to promote mitosis to meiosis transition during gametogenesis. May regulate germline cell division in part by regulating ribosome biogenesis.</text>
</comment>
<dbReference type="GO" id="GO:0006400">
    <property type="term" value="P:tRNA modification"/>
    <property type="evidence" value="ECO:0007669"/>
    <property type="project" value="TreeGrafter"/>
</dbReference>
<dbReference type="PANTHER" id="PTHR16288:SF0">
    <property type="entry name" value="TRNA (GUANINE-N(7)-)-METHYLTRANSFERASE NON-CATALYTIC SUBUNIT WDR4"/>
    <property type="match status" value="1"/>
</dbReference>
<dbReference type="PANTHER" id="PTHR16288">
    <property type="entry name" value="WD40 REPEAT PROTEIN 4"/>
    <property type="match status" value="1"/>
</dbReference>
<evidence type="ECO:0000256" key="8">
    <source>
        <dbReference type="SAM" id="MobiDB-lite"/>
    </source>
</evidence>
<evidence type="ECO:0000256" key="4">
    <source>
        <dbReference type="ARBA" id="ARBA00022737"/>
    </source>
</evidence>
<evidence type="ECO:0000256" key="3">
    <source>
        <dbReference type="ARBA" id="ARBA00022694"/>
    </source>
</evidence>